<dbReference type="GO" id="GO:0016301">
    <property type="term" value="F:kinase activity"/>
    <property type="evidence" value="ECO:0007669"/>
    <property type="project" value="UniProtKB-KW"/>
</dbReference>
<evidence type="ECO:0000313" key="11">
    <source>
        <dbReference type="EMBL" id="MFC3876893.1"/>
    </source>
</evidence>
<dbReference type="Pfam" id="PF13181">
    <property type="entry name" value="TPR_8"/>
    <property type="match status" value="1"/>
</dbReference>
<evidence type="ECO:0000256" key="3">
    <source>
        <dbReference type="ARBA" id="ARBA00022553"/>
    </source>
</evidence>
<keyword evidence="3" id="KW-0597">Phosphoprotein</keyword>
<organism evidence="11 12">
    <name type="scientific">Winogradskyella maritima</name>
    <dbReference type="NCBI Taxonomy" id="1517766"/>
    <lineage>
        <taxon>Bacteria</taxon>
        <taxon>Pseudomonadati</taxon>
        <taxon>Bacteroidota</taxon>
        <taxon>Flavobacteriia</taxon>
        <taxon>Flavobacteriales</taxon>
        <taxon>Flavobacteriaceae</taxon>
        <taxon>Winogradskyella</taxon>
    </lineage>
</organism>
<dbReference type="InterPro" id="IPR011495">
    <property type="entry name" value="Sig_transdc_His_kin_sub2_dim/P"/>
</dbReference>
<keyword evidence="5" id="KW-0547">Nucleotide-binding</keyword>
<evidence type="ECO:0000256" key="6">
    <source>
        <dbReference type="ARBA" id="ARBA00022777"/>
    </source>
</evidence>
<dbReference type="InterPro" id="IPR036890">
    <property type="entry name" value="HATPase_C_sf"/>
</dbReference>
<feature type="domain" description="Signal transduction histidine kinase subgroup 2 dimerisation and phosphoacceptor" evidence="10">
    <location>
        <begin position="381"/>
        <end position="455"/>
    </location>
</feature>
<dbReference type="SMART" id="SM00028">
    <property type="entry name" value="TPR"/>
    <property type="match status" value="4"/>
</dbReference>
<evidence type="ECO:0000313" key="12">
    <source>
        <dbReference type="Proteomes" id="UP001595812"/>
    </source>
</evidence>
<dbReference type="Pfam" id="PF07568">
    <property type="entry name" value="HisKA_2"/>
    <property type="match status" value="1"/>
</dbReference>
<evidence type="ECO:0000256" key="8">
    <source>
        <dbReference type="SAM" id="Coils"/>
    </source>
</evidence>
<evidence type="ECO:0000256" key="5">
    <source>
        <dbReference type="ARBA" id="ARBA00022741"/>
    </source>
</evidence>
<evidence type="ECO:0000256" key="4">
    <source>
        <dbReference type="ARBA" id="ARBA00022679"/>
    </source>
</evidence>
<keyword evidence="4" id="KW-0808">Transferase</keyword>
<evidence type="ECO:0000256" key="7">
    <source>
        <dbReference type="ARBA" id="ARBA00022840"/>
    </source>
</evidence>
<sequence>MIDSLQNIIYKTEDDTLKMQTYNQLRRATYYSDPKMSEGFTEKYLEYAKKIKDSQQTAIAHFYIGNANVVQSNFEKALTNYFKASDYFEQIKDSSRYSSTLNGIGAAYENSGNDSLSLKYFKRSQSISKSIGDKRRSAIALNSIANIYKRRGELELAKKYMENAVSEISETSHQQYINLISMGLANIYNDLEQYEKASTIYADVVTKLDTVSDVFSYATALKWLGHSSIIKNKKSEGLRLMKQAYSKFEANGFSDEVFDMMPDLINAYKINGNYKEGLELSFVHQKLKDSIFTVEKDRNLSDALQKYETEKKDAQLKLISAENEKAQQQKRTYIILAIAGLLFASLLGYFGYKNRQKNKILDRQKKLLEATLDEKNVLLKEVHHRVKNSFQIVSSLLYLQSESVEDKEAKIAIKEAENRVRSMVLIHQKLYNKDELVGINTRDYFHDLVSDIFESHQFTDKKIEYQLDIEPMVLDVETITPIGLILNELIINTLKHAFVEVSEQSKLIVNFNKEQEGLQLIVADNGKGFVSEIKESSFGIRLMKALSKKLKATLDYTINKYSGTTATLIIKKYNLVS</sequence>
<keyword evidence="12" id="KW-1185">Reference proteome</keyword>
<evidence type="ECO:0000256" key="2">
    <source>
        <dbReference type="ARBA" id="ARBA00012438"/>
    </source>
</evidence>
<comment type="caution">
    <text evidence="11">The sequence shown here is derived from an EMBL/GenBank/DDBJ whole genome shotgun (WGS) entry which is preliminary data.</text>
</comment>
<keyword evidence="6 11" id="KW-0418">Kinase</keyword>
<dbReference type="SUPFAM" id="SSF48452">
    <property type="entry name" value="TPR-like"/>
    <property type="match status" value="1"/>
</dbReference>
<dbReference type="Gene3D" id="3.30.450.20">
    <property type="entry name" value="PAS domain"/>
    <property type="match status" value="1"/>
</dbReference>
<proteinExistence type="predicted"/>
<dbReference type="Gene3D" id="1.25.40.10">
    <property type="entry name" value="Tetratricopeptide repeat domain"/>
    <property type="match status" value="1"/>
</dbReference>
<dbReference type="InterPro" id="IPR019734">
    <property type="entry name" value="TPR_rpt"/>
</dbReference>
<evidence type="ECO:0000256" key="9">
    <source>
        <dbReference type="SAM" id="Phobius"/>
    </source>
</evidence>
<dbReference type="EC" id="2.7.13.3" evidence="2"/>
<evidence type="ECO:0000256" key="1">
    <source>
        <dbReference type="ARBA" id="ARBA00000085"/>
    </source>
</evidence>
<keyword evidence="9" id="KW-0472">Membrane</keyword>
<dbReference type="EMBL" id="JBHSAT010000004">
    <property type="protein sequence ID" value="MFC3876893.1"/>
    <property type="molecule type" value="Genomic_DNA"/>
</dbReference>
<keyword evidence="9" id="KW-0812">Transmembrane</keyword>
<keyword evidence="9" id="KW-1133">Transmembrane helix</keyword>
<keyword evidence="7" id="KW-0067">ATP-binding</keyword>
<dbReference type="SUPFAM" id="SSF55874">
    <property type="entry name" value="ATPase domain of HSP90 chaperone/DNA topoisomerase II/histidine kinase"/>
    <property type="match status" value="1"/>
</dbReference>
<feature type="transmembrane region" description="Helical" evidence="9">
    <location>
        <begin position="333"/>
        <end position="352"/>
    </location>
</feature>
<feature type="coiled-coil region" evidence="8">
    <location>
        <begin position="361"/>
        <end position="419"/>
    </location>
</feature>
<protein>
    <recommendedName>
        <fullName evidence="2">histidine kinase</fullName>
        <ecNumber evidence="2">2.7.13.3</ecNumber>
    </recommendedName>
</protein>
<dbReference type="PANTHER" id="PTHR41523:SF8">
    <property type="entry name" value="ETHYLENE RESPONSE SENSOR PROTEIN"/>
    <property type="match status" value="1"/>
</dbReference>
<gene>
    <name evidence="11" type="ORF">ACFOSX_06575</name>
</gene>
<comment type="catalytic activity">
    <reaction evidence="1">
        <text>ATP + protein L-histidine = ADP + protein N-phospho-L-histidine.</text>
        <dbReference type="EC" id="2.7.13.3"/>
    </reaction>
</comment>
<feature type="coiled-coil region" evidence="8">
    <location>
        <begin position="297"/>
        <end position="331"/>
    </location>
</feature>
<reference evidence="12" key="1">
    <citation type="journal article" date="2019" name="Int. J. Syst. Evol. Microbiol.">
        <title>The Global Catalogue of Microorganisms (GCM) 10K type strain sequencing project: providing services to taxonomists for standard genome sequencing and annotation.</title>
        <authorList>
            <consortium name="The Broad Institute Genomics Platform"/>
            <consortium name="The Broad Institute Genome Sequencing Center for Infectious Disease"/>
            <person name="Wu L."/>
            <person name="Ma J."/>
        </authorList>
    </citation>
    <scope>NUCLEOTIDE SEQUENCE [LARGE SCALE GENOMIC DNA]</scope>
    <source>
        <strain evidence="12">CECT 8979</strain>
    </source>
</reference>
<evidence type="ECO:0000259" key="10">
    <source>
        <dbReference type="Pfam" id="PF07568"/>
    </source>
</evidence>
<keyword evidence="8" id="KW-0175">Coiled coil</keyword>
<dbReference type="Proteomes" id="UP001595812">
    <property type="component" value="Unassembled WGS sequence"/>
</dbReference>
<dbReference type="Gene3D" id="3.30.565.10">
    <property type="entry name" value="Histidine kinase-like ATPase, C-terminal domain"/>
    <property type="match status" value="1"/>
</dbReference>
<dbReference type="RefSeq" id="WP_386098227.1">
    <property type="nucleotide sequence ID" value="NZ_JBHSAT010000004.1"/>
</dbReference>
<accession>A0ABV8AG18</accession>
<name>A0ABV8AG18_9FLAO</name>
<dbReference type="PANTHER" id="PTHR41523">
    <property type="entry name" value="TWO-COMPONENT SYSTEM SENSOR PROTEIN"/>
    <property type="match status" value="1"/>
</dbReference>
<dbReference type="InterPro" id="IPR011990">
    <property type="entry name" value="TPR-like_helical_dom_sf"/>
</dbReference>